<dbReference type="InterPro" id="IPR018129">
    <property type="entry name" value="PEP_COase_Lys_AS"/>
</dbReference>
<comment type="function">
    <text evidence="1">Forms oxaloacetate, a four-carbon dicarboxylic acid source for the tricarboxylic acid cycle.</text>
</comment>
<dbReference type="Proteomes" id="UP000000422">
    <property type="component" value="Chromosome"/>
</dbReference>
<reference evidence="6 7" key="1">
    <citation type="journal article" date="2003" name="Proc. Natl. Acad. Sci. U.S.A.">
        <title>Complete genome sequence and analysis of Wolinella succinogenes.</title>
        <authorList>
            <person name="Baar C."/>
            <person name="Eppinger M."/>
            <person name="Raddatz G."/>
            <person name="Simon JM."/>
            <person name="Lanz C."/>
            <person name="Klimmek O."/>
            <person name="Nandakumar R."/>
            <person name="Gross R."/>
            <person name="Rosinus A."/>
            <person name="Keller H."/>
            <person name="Jagtap P."/>
            <person name="Linke B."/>
            <person name="Meyer F."/>
            <person name="Lederer H."/>
            <person name="Schuster S.C."/>
        </authorList>
    </citation>
    <scope>NUCLEOTIDE SEQUENCE [LARGE SCALE GENOMIC DNA]</scope>
    <source>
        <strain evidence="7">ATCC 29543 / DSM 1740 / CCUG 13145 / JCM 31913 / LMG 7466 / NCTC 11488 / FDC 602W</strain>
    </source>
</reference>
<dbReference type="Pfam" id="PF00311">
    <property type="entry name" value="PEPcase"/>
    <property type="match status" value="1"/>
</dbReference>
<evidence type="ECO:0000313" key="7">
    <source>
        <dbReference type="Proteomes" id="UP000000422"/>
    </source>
</evidence>
<sequence length="885" mass="101518">MTSEKMHQEVQFVFEKMLELLDEVASALKPQFLGLREVFTQGKLDKERVKSLLSSSPLKEQIPELVKAFSLYNMLLNIVEERHSVDSDAMGLIEGMIKELKAEGYERDDVLEVLEELRFYPVFTAHPTESRRRTFLESHHEISTDLERIFHQGDAKEAHEHLRYRLMLLWKSHLVRNEKIEVLFELDNLLYIIESSMLKSAVKVCSEVERLVEAPLKRSPIRLGSWIGGDRDGNPYVTNEVMTRVMKIQHEMIISHYIGKIERLIRELSIASDLCEPSLGLLESLERESSELENSAAKLHKNEPFRAKLILMKKKLQNRLIFVNYASDMEFVYKTPKELIEDIDLVLESLDSLSGKYLREFRNLVLLTGFHLMKLDFREHRDAIRDAISEIFSLLGYSDSDFGQLPPSKRAEILDRALSLPRLNLNALLGRVSHQSEEIISAFLRIEWAKGNISEEIIDSFIISMTQDSTDLLAVLWLAKQSGLWREGQRTRISISPLFETIEDLQKAGMIMEELAKNPHYALYLRDHQGIQEIMIGYSDSSKDGGIFTSNFSLNRAVYHLTELEEKLGIKFRLFHGRGGSVSRGGGTLESALMASPAKSVAGVLKTTEQGEVISSKYLNPLICDFNFSSTIAALLKKSVYDRFGKRIDCGKSDRFTSVMQGVSEASYKAYRRLVYETEGFMDYFKEATPIGFIQKLNIGSRPSKRKETHRVEDLRAIPWVFAWTQNRSIIPAWFGVGSGLESVALAGGEEILKECYGECPFFKTTLDNIAQALLKVDLDVASLYNEFVEDGEVRERIWGMIQEEYQKTLHWILYVRGERELLENERVLRESILLRRPYLTALNLFQIELIKKYRASSYEKQQERIIEQISSTIVGIAQGVRNTG</sequence>
<keyword evidence="7" id="KW-1185">Reference proteome</keyword>
<dbReference type="Gene3D" id="1.20.1440.90">
    <property type="entry name" value="Phosphoenolpyruvate/pyruvate domain"/>
    <property type="match status" value="1"/>
</dbReference>
<dbReference type="PANTHER" id="PTHR30523:SF6">
    <property type="entry name" value="PHOSPHOENOLPYRUVATE CARBOXYLASE"/>
    <property type="match status" value="1"/>
</dbReference>
<dbReference type="GO" id="GO:0005829">
    <property type="term" value="C:cytosol"/>
    <property type="evidence" value="ECO:0007669"/>
    <property type="project" value="TreeGrafter"/>
</dbReference>
<accession>Q7M852</accession>
<dbReference type="KEGG" id="wsu:WS1877"/>
<evidence type="ECO:0000256" key="4">
    <source>
        <dbReference type="PROSITE-ProRule" id="PRU10111"/>
    </source>
</evidence>
<dbReference type="eggNOG" id="COG2352">
    <property type="taxonomic scope" value="Bacteria"/>
</dbReference>
<dbReference type="GO" id="GO:0006099">
    <property type="term" value="P:tricarboxylic acid cycle"/>
    <property type="evidence" value="ECO:0007669"/>
    <property type="project" value="InterPro"/>
</dbReference>
<evidence type="ECO:0000313" key="6">
    <source>
        <dbReference type="EMBL" id="CAE10887.1"/>
    </source>
</evidence>
<evidence type="ECO:0000256" key="3">
    <source>
        <dbReference type="ARBA" id="ARBA00048995"/>
    </source>
</evidence>
<dbReference type="InterPro" id="IPR015813">
    <property type="entry name" value="Pyrv/PenolPyrv_kinase-like_dom"/>
</dbReference>
<proteinExistence type="predicted"/>
<dbReference type="PRINTS" id="PR00150">
    <property type="entry name" value="PEPCARBXLASE"/>
</dbReference>
<comment type="catalytic activity">
    <reaction evidence="3">
        <text>oxaloacetate + phosphate = phosphoenolpyruvate + hydrogencarbonate</text>
        <dbReference type="Rhea" id="RHEA:28370"/>
        <dbReference type="ChEBI" id="CHEBI:16452"/>
        <dbReference type="ChEBI" id="CHEBI:17544"/>
        <dbReference type="ChEBI" id="CHEBI:43474"/>
        <dbReference type="ChEBI" id="CHEBI:58702"/>
        <dbReference type="EC" id="4.1.1.31"/>
    </reaction>
</comment>
<keyword evidence="6" id="KW-0456">Lyase</keyword>
<evidence type="ECO:0000256" key="5">
    <source>
        <dbReference type="PROSITE-ProRule" id="PRU10112"/>
    </source>
</evidence>
<dbReference type="RefSeq" id="WP_011139670.1">
    <property type="nucleotide sequence ID" value="NC_005090.1"/>
</dbReference>
<name>Q7M852_WOLSU</name>
<dbReference type="PANTHER" id="PTHR30523">
    <property type="entry name" value="PHOSPHOENOLPYRUVATE CARBOXYLASE"/>
    <property type="match status" value="1"/>
</dbReference>
<protein>
    <recommendedName>
        <fullName evidence="2">Phosphoenolpyruvate carboxylase</fullName>
    </recommendedName>
</protein>
<evidence type="ECO:0000256" key="2">
    <source>
        <dbReference type="ARBA" id="ARBA00022419"/>
    </source>
</evidence>
<feature type="active site" evidence="5">
    <location>
        <position position="543"/>
    </location>
</feature>
<dbReference type="HOGENOM" id="CLU_006557_2_0_7"/>
<dbReference type="STRING" id="273121.WS1877"/>
<gene>
    <name evidence="6" type="primary">clpA</name>
    <name evidence="6" type="ordered locus">WS1877</name>
</gene>
<organism evidence="6 7">
    <name type="scientific">Wolinella succinogenes (strain ATCC 29543 / DSM 1740 / CCUG 13145 / JCM 31913 / LMG 7466 / NCTC 11488 / FDC 602W)</name>
    <name type="common">Vibrio succinogenes</name>
    <dbReference type="NCBI Taxonomy" id="273121"/>
    <lineage>
        <taxon>Bacteria</taxon>
        <taxon>Pseudomonadati</taxon>
        <taxon>Campylobacterota</taxon>
        <taxon>Epsilonproteobacteria</taxon>
        <taxon>Campylobacterales</taxon>
        <taxon>Helicobacteraceae</taxon>
        <taxon>Wolinella</taxon>
    </lineage>
</organism>
<keyword evidence="6" id="KW-0670">Pyruvate</keyword>
<feature type="active site" evidence="4">
    <location>
        <position position="126"/>
    </location>
</feature>
<dbReference type="GO" id="GO:0008964">
    <property type="term" value="F:phosphoenolpyruvate carboxylase activity"/>
    <property type="evidence" value="ECO:0007669"/>
    <property type="project" value="UniProtKB-EC"/>
</dbReference>
<dbReference type="EMBL" id="BX571662">
    <property type="protein sequence ID" value="CAE10887.1"/>
    <property type="molecule type" value="Genomic_DNA"/>
</dbReference>
<evidence type="ECO:0000256" key="1">
    <source>
        <dbReference type="ARBA" id="ARBA00003670"/>
    </source>
</evidence>
<dbReference type="AlphaFoldDB" id="Q7M852"/>
<dbReference type="GO" id="GO:0015977">
    <property type="term" value="P:carbon fixation"/>
    <property type="evidence" value="ECO:0007669"/>
    <property type="project" value="InterPro"/>
</dbReference>
<dbReference type="SUPFAM" id="SSF51621">
    <property type="entry name" value="Phosphoenolpyruvate/pyruvate domain"/>
    <property type="match status" value="1"/>
</dbReference>
<dbReference type="PROSITE" id="PS00393">
    <property type="entry name" value="PEPCASE_2"/>
    <property type="match status" value="1"/>
</dbReference>
<dbReference type="InterPro" id="IPR021135">
    <property type="entry name" value="PEP_COase"/>
</dbReference>
<dbReference type="InterPro" id="IPR033129">
    <property type="entry name" value="PEPCASE_His_AS"/>
</dbReference>
<dbReference type="PROSITE" id="PS00781">
    <property type="entry name" value="PEPCASE_1"/>
    <property type="match status" value="1"/>
</dbReference>